<feature type="compositionally biased region" description="Low complexity" evidence="1">
    <location>
        <begin position="205"/>
        <end position="223"/>
    </location>
</feature>
<feature type="compositionally biased region" description="Acidic residues" evidence="1">
    <location>
        <begin position="190"/>
        <end position="204"/>
    </location>
</feature>
<keyword evidence="5" id="KW-1185">Reference proteome</keyword>
<reference evidence="4 5" key="1">
    <citation type="journal article" date="2019" name="Anaerobe">
        <title>Detection of Robinsoniella peoriensis in multiple bone samples of a trauma patient.</title>
        <authorList>
            <person name="Schrottner P."/>
            <person name="Hartwich K."/>
            <person name="Bunk B."/>
            <person name="Schober I."/>
            <person name="Helbig S."/>
            <person name="Rudolph W.W."/>
            <person name="Gunzer F."/>
        </authorList>
    </citation>
    <scope>NUCLEOTIDE SEQUENCE [LARGE SCALE GENOMIC DNA]</scope>
    <source>
        <strain evidence="4 5">DSM 106044</strain>
    </source>
</reference>
<feature type="region of interest" description="Disordered" evidence="1">
    <location>
        <begin position="176"/>
        <end position="235"/>
    </location>
</feature>
<evidence type="ECO:0000313" key="4">
    <source>
        <dbReference type="EMBL" id="TLC99965.1"/>
    </source>
</evidence>
<name>A0A4U8QDA5_9FIRM</name>
<evidence type="ECO:0000313" key="5">
    <source>
        <dbReference type="Proteomes" id="UP000306509"/>
    </source>
</evidence>
<evidence type="ECO:0000256" key="1">
    <source>
        <dbReference type="SAM" id="MobiDB-lite"/>
    </source>
</evidence>
<feature type="transmembrane region" description="Helical" evidence="2">
    <location>
        <begin position="243"/>
        <end position="265"/>
    </location>
</feature>
<feature type="chain" id="PRO_5020635941" evidence="3">
    <location>
        <begin position="31"/>
        <end position="273"/>
    </location>
</feature>
<feature type="signal peptide" evidence="3">
    <location>
        <begin position="1"/>
        <end position="30"/>
    </location>
</feature>
<dbReference type="NCBIfam" id="TIGR01167">
    <property type="entry name" value="LPXTG_anchor"/>
    <property type="match status" value="1"/>
</dbReference>
<feature type="compositionally biased region" description="Basic and acidic residues" evidence="1">
    <location>
        <begin position="176"/>
        <end position="189"/>
    </location>
</feature>
<protein>
    <submittedName>
        <fullName evidence="4">Putative outer membrane protein</fullName>
    </submittedName>
</protein>
<keyword evidence="2" id="KW-0812">Transmembrane</keyword>
<accession>A0A4U8QDA5</accession>
<comment type="caution">
    <text evidence="4">The sequence shown here is derived from an EMBL/GenBank/DDBJ whole genome shotgun (WGS) entry which is preliminary data.</text>
</comment>
<keyword evidence="2" id="KW-0472">Membrane</keyword>
<keyword evidence="3" id="KW-0732">Signal</keyword>
<proteinExistence type="predicted"/>
<dbReference type="STRING" id="180332.GCA_000797495_03351"/>
<gene>
    <name evidence="4" type="ORF">DSM106044_03055</name>
</gene>
<evidence type="ECO:0000256" key="3">
    <source>
        <dbReference type="SAM" id="SignalP"/>
    </source>
</evidence>
<sequence precursor="true">MVLMKKTRGFAVLLLTALLAWCCCSNGVSAKSGTSGEVRPTESYTPGKSSTDITAGVVVDYMGKLKFIVRDEETAKPVEGASVELYVPELGRYILFGQSGTDGIYQLDVAYGTGTDAQKQYLQGESKSGGKGTLAEFENNQIRWKVYKKDYLPYPAEGEVLLDAITLPYEIEVSLYKEPRETDETKATEEPGDTDDTDDTEGTEPAESNKTTETTKTPVTYPPGNNNPPHSGQIPKTGVEQAIGYGVIGLGFCVAAILLIILYLYRKKENEKK</sequence>
<dbReference type="AlphaFoldDB" id="A0A4U8QDA5"/>
<organism evidence="4 5">
    <name type="scientific">Robinsoniella peoriensis</name>
    <dbReference type="NCBI Taxonomy" id="180332"/>
    <lineage>
        <taxon>Bacteria</taxon>
        <taxon>Bacillati</taxon>
        <taxon>Bacillota</taxon>
        <taxon>Clostridia</taxon>
        <taxon>Lachnospirales</taxon>
        <taxon>Lachnospiraceae</taxon>
        <taxon>Robinsoniella</taxon>
    </lineage>
</organism>
<dbReference type="EMBL" id="QGQD01000060">
    <property type="protein sequence ID" value="TLC99965.1"/>
    <property type="molecule type" value="Genomic_DNA"/>
</dbReference>
<dbReference type="Proteomes" id="UP000306509">
    <property type="component" value="Unassembled WGS sequence"/>
</dbReference>
<keyword evidence="2" id="KW-1133">Transmembrane helix</keyword>
<evidence type="ECO:0000256" key="2">
    <source>
        <dbReference type="SAM" id="Phobius"/>
    </source>
</evidence>